<dbReference type="PROSITE" id="PS50943">
    <property type="entry name" value="HTH_CROC1"/>
    <property type="match status" value="1"/>
</dbReference>
<feature type="domain" description="HTH cro/C1-type" evidence="2">
    <location>
        <begin position="13"/>
        <end position="67"/>
    </location>
</feature>
<dbReference type="PANTHER" id="PTHR46558">
    <property type="entry name" value="TRACRIPTIONAL REGULATORY PROTEIN-RELATED-RELATED"/>
    <property type="match status" value="1"/>
</dbReference>
<dbReference type="SMART" id="SM00530">
    <property type="entry name" value="HTH_XRE"/>
    <property type="match status" value="1"/>
</dbReference>
<dbReference type="SUPFAM" id="SSF47413">
    <property type="entry name" value="lambda repressor-like DNA-binding domains"/>
    <property type="match status" value="1"/>
</dbReference>
<dbReference type="EMBL" id="LNCD01000140">
    <property type="protein sequence ID" value="KWV41490.1"/>
    <property type="molecule type" value="Genomic_DNA"/>
</dbReference>
<accession>A0A109J366</accession>
<dbReference type="Pfam" id="PF01381">
    <property type="entry name" value="HTH_3"/>
    <property type="match status" value="1"/>
</dbReference>
<evidence type="ECO:0000259" key="2">
    <source>
        <dbReference type="PROSITE" id="PS50943"/>
    </source>
</evidence>
<dbReference type="OrthoDB" id="9797172at2"/>
<protein>
    <submittedName>
        <fullName evidence="3">Cro/Cl family transcriptional regulator</fullName>
    </submittedName>
</protein>
<keyword evidence="1" id="KW-0238">DNA-binding</keyword>
<dbReference type="RefSeq" id="WP_018855240.1">
    <property type="nucleotide sequence ID" value="NZ_JBBNAS010000627.1"/>
</dbReference>
<proteinExistence type="predicted"/>
<evidence type="ECO:0000313" key="3">
    <source>
        <dbReference type="EMBL" id="KWV41490.1"/>
    </source>
</evidence>
<dbReference type="PANTHER" id="PTHR46558:SF4">
    <property type="entry name" value="DNA-BIDING PHAGE PROTEIN"/>
    <property type="match status" value="1"/>
</dbReference>
<dbReference type="Proteomes" id="UP000068164">
    <property type="component" value="Unassembled WGS sequence"/>
</dbReference>
<gene>
    <name evidence="3" type="ORF">AS026_24195</name>
</gene>
<dbReference type="InterPro" id="IPR010982">
    <property type="entry name" value="Lambda_DNA-bd_dom_sf"/>
</dbReference>
<evidence type="ECO:0000256" key="1">
    <source>
        <dbReference type="ARBA" id="ARBA00023125"/>
    </source>
</evidence>
<dbReference type="AlphaFoldDB" id="A0A109J366"/>
<organism evidence="3 4">
    <name type="scientific">Rhizobium altiplani</name>
    <dbReference type="NCBI Taxonomy" id="1864509"/>
    <lineage>
        <taxon>Bacteria</taxon>
        <taxon>Pseudomonadati</taxon>
        <taxon>Pseudomonadota</taxon>
        <taxon>Alphaproteobacteria</taxon>
        <taxon>Hyphomicrobiales</taxon>
        <taxon>Rhizobiaceae</taxon>
        <taxon>Rhizobium/Agrobacterium group</taxon>
        <taxon>Rhizobium</taxon>
    </lineage>
</organism>
<name>A0A109J366_9HYPH</name>
<dbReference type="Gene3D" id="1.10.260.40">
    <property type="entry name" value="lambda repressor-like DNA-binding domains"/>
    <property type="match status" value="1"/>
</dbReference>
<dbReference type="InterPro" id="IPR001387">
    <property type="entry name" value="Cro/C1-type_HTH"/>
</dbReference>
<dbReference type="CDD" id="cd00093">
    <property type="entry name" value="HTH_XRE"/>
    <property type="match status" value="1"/>
</dbReference>
<reference evidence="3 4" key="1">
    <citation type="submission" date="2015-11" db="EMBL/GenBank/DDBJ databases">
        <title>Draft Genome Sequence of the Strain BR 10423 (Rhizobium sp.) isolated from nodules of Mimosa pudica.</title>
        <authorList>
            <person name="Barauna A.C."/>
            <person name="Zilli J.E."/>
            <person name="Simoes-Araujo J.L."/>
            <person name="Reis V.M."/>
            <person name="James E.K."/>
            <person name="Reis F.B.Jr."/>
            <person name="Rouws L.F."/>
            <person name="Passos S.R."/>
            <person name="Gois S.R."/>
        </authorList>
    </citation>
    <scope>NUCLEOTIDE SEQUENCE [LARGE SCALE GENOMIC DNA]</scope>
    <source>
        <strain evidence="3 4">BR10423</strain>
    </source>
</reference>
<evidence type="ECO:0000313" key="4">
    <source>
        <dbReference type="Proteomes" id="UP000068164"/>
    </source>
</evidence>
<sequence length="122" mass="13355">MPDPVDIIVGKNVRTLRAKRRISQLELGEALGLTFQQIQKYEKGTNRVSASKLHQIAVFLGVDISELFEGANPSDGSARPGLSPEAYELALHYDKLRSAAGKEAVKTILSIMTGESYIEALR</sequence>
<keyword evidence="4" id="KW-1185">Reference proteome</keyword>
<comment type="caution">
    <text evidence="3">The sequence shown here is derived from an EMBL/GenBank/DDBJ whole genome shotgun (WGS) entry which is preliminary data.</text>
</comment>
<dbReference type="GO" id="GO:0003677">
    <property type="term" value="F:DNA binding"/>
    <property type="evidence" value="ECO:0007669"/>
    <property type="project" value="UniProtKB-KW"/>
</dbReference>